<comment type="caution">
    <text evidence="2">The sequence shown here is derived from an EMBL/GenBank/DDBJ whole genome shotgun (WGS) entry which is preliminary data.</text>
</comment>
<accession>A0ABR2LH13</accession>
<feature type="compositionally biased region" description="Acidic residues" evidence="1">
    <location>
        <begin position="80"/>
        <end position="112"/>
    </location>
</feature>
<evidence type="ECO:0000313" key="3">
    <source>
        <dbReference type="Proteomes" id="UP001412067"/>
    </source>
</evidence>
<proteinExistence type="predicted"/>
<gene>
    <name evidence="2" type="ORF">KSP40_PGU008484</name>
</gene>
<reference evidence="2 3" key="1">
    <citation type="journal article" date="2022" name="Nat. Plants">
        <title>Genomes of leafy and leafless Platanthera orchids illuminate the evolution of mycoheterotrophy.</title>
        <authorList>
            <person name="Li M.H."/>
            <person name="Liu K.W."/>
            <person name="Li Z."/>
            <person name="Lu H.C."/>
            <person name="Ye Q.L."/>
            <person name="Zhang D."/>
            <person name="Wang J.Y."/>
            <person name="Li Y.F."/>
            <person name="Zhong Z.M."/>
            <person name="Liu X."/>
            <person name="Yu X."/>
            <person name="Liu D.K."/>
            <person name="Tu X.D."/>
            <person name="Liu B."/>
            <person name="Hao Y."/>
            <person name="Liao X.Y."/>
            <person name="Jiang Y.T."/>
            <person name="Sun W.H."/>
            <person name="Chen J."/>
            <person name="Chen Y.Q."/>
            <person name="Ai Y."/>
            <person name="Zhai J.W."/>
            <person name="Wu S.S."/>
            <person name="Zhou Z."/>
            <person name="Hsiao Y.Y."/>
            <person name="Wu W.L."/>
            <person name="Chen Y.Y."/>
            <person name="Lin Y.F."/>
            <person name="Hsu J.L."/>
            <person name="Li C.Y."/>
            <person name="Wang Z.W."/>
            <person name="Zhao X."/>
            <person name="Zhong W.Y."/>
            <person name="Ma X.K."/>
            <person name="Ma L."/>
            <person name="Huang J."/>
            <person name="Chen G.Z."/>
            <person name="Huang M.Z."/>
            <person name="Huang L."/>
            <person name="Peng D.H."/>
            <person name="Luo Y.B."/>
            <person name="Zou S.Q."/>
            <person name="Chen S.P."/>
            <person name="Lan S."/>
            <person name="Tsai W.C."/>
            <person name="Van de Peer Y."/>
            <person name="Liu Z.J."/>
        </authorList>
    </citation>
    <scope>NUCLEOTIDE SEQUENCE [LARGE SCALE GENOMIC DNA]</scope>
    <source>
        <strain evidence="2">Lor288</strain>
    </source>
</reference>
<dbReference type="Proteomes" id="UP001412067">
    <property type="component" value="Unassembled WGS sequence"/>
</dbReference>
<evidence type="ECO:0000256" key="1">
    <source>
        <dbReference type="SAM" id="MobiDB-lite"/>
    </source>
</evidence>
<organism evidence="2 3">
    <name type="scientific">Platanthera guangdongensis</name>
    <dbReference type="NCBI Taxonomy" id="2320717"/>
    <lineage>
        <taxon>Eukaryota</taxon>
        <taxon>Viridiplantae</taxon>
        <taxon>Streptophyta</taxon>
        <taxon>Embryophyta</taxon>
        <taxon>Tracheophyta</taxon>
        <taxon>Spermatophyta</taxon>
        <taxon>Magnoliopsida</taxon>
        <taxon>Liliopsida</taxon>
        <taxon>Asparagales</taxon>
        <taxon>Orchidaceae</taxon>
        <taxon>Orchidoideae</taxon>
        <taxon>Orchideae</taxon>
        <taxon>Orchidinae</taxon>
        <taxon>Platanthera</taxon>
    </lineage>
</organism>
<dbReference type="EMBL" id="JBBWWR010000020">
    <property type="protein sequence ID" value="KAK8940093.1"/>
    <property type="molecule type" value="Genomic_DNA"/>
</dbReference>
<sequence>MLRTAVSSSALRRITAAASSPAAINKFLSPSIAPAILAAPCSSYLAACSGKAFPLFFLSFPGQTRGYARGHPIPSKDNDLSDGDGGDDSEDFLPDSDGEDRDEMEFDEESLDVDDAGMNPIDWIIYFLAGSQFYLYSSA</sequence>
<protein>
    <submittedName>
        <fullName evidence="2">Uncharacterized protein</fullName>
    </submittedName>
</protein>
<evidence type="ECO:0000313" key="2">
    <source>
        <dbReference type="EMBL" id="KAK8940093.1"/>
    </source>
</evidence>
<keyword evidence="3" id="KW-1185">Reference proteome</keyword>
<feature type="region of interest" description="Disordered" evidence="1">
    <location>
        <begin position="68"/>
        <end position="112"/>
    </location>
</feature>
<name>A0ABR2LH13_9ASPA</name>